<feature type="domain" description="Nudix hydrolase" evidence="13">
    <location>
        <begin position="1"/>
        <end position="123"/>
    </location>
</feature>
<dbReference type="GO" id="GO:0006281">
    <property type="term" value="P:DNA repair"/>
    <property type="evidence" value="ECO:0007669"/>
    <property type="project" value="UniProtKB-KW"/>
</dbReference>
<proteinExistence type="inferred from homology"/>
<dbReference type="GO" id="GO:0035539">
    <property type="term" value="F:8-oxo-7,8-dihydrodeoxyguanosine triphosphate pyrophosphatase activity"/>
    <property type="evidence" value="ECO:0007669"/>
    <property type="project" value="UniProtKB-EC"/>
</dbReference>
<dbReference type="EC" id="3.6.1.55" evidence="11"/>
<evidence type="ECO:0000256" key="3">
    <source>
        <dbReference type="ARBA" id="ARBA00022457"/>
    </source>
</evidence>
<keyword evidence="3" id="KW-0515">Mutator protein</keyword>
<dbReference type="SUPFAM" id="SSF55811">
    <property type="entry name" value="Nudix"/>
    <property type="match status" value="1"/>
</dbReference>
<evidence type="ECO:0000256" key="4">
    <source>
        <dbReference type="ARBA" id="ARBA00022705"/>
    </source>
</evidence>
<evidence type="ECO:0000313" key="14">
    <source>
        <dbReference type="EMBL" id="ATG56238.1"/>
    </source>
</evidence>
<dbReference type="KEGG" id="bgg:CFK41_16730"/>
<dbReference type="PANTHER" id="PTHR47707">
    <property type="entry name" value="8-OXO-DGTP DIPHOSPHATASE"/>
    <property type="match status" value="1"/>
</dbReference>
<evidence type="ECO:0000313" key="15">
    <source>
        <dbReference type="Proteomes" id="UP000217889"/>
    </source>
</evidence>
<evidence type="ECO:0000256" key="7">
    <source>
        <dbReference type="ARBA" id="ARBA00022801"/>
    </source>
</evidence>
<dbReference type="Gene3D" id="3.90.79.10">
    <property type="entry name" value="Nucleoside Triphosphate Pyrophosphohydrolase"/>
    <property type="match status" value="1"/>
</dbReference>
<comment type="similarity">
    <text evidence="2 12">Belongs to the Nudix hydrolase family.</text>
</comment>
<dbReference type="GO" id="GO:0046872">
    <property type="term" value="F:metal ion binding"/>
    <property type="evidence" value="ECO:0007669"/>
    <property type="project" value="UniProtKB-KW"/>
</dbReference>
<dbReference type="InterPro" id="IPR000086">
    <property type="entry name" value="NUDIX_hydrolase_dom"/>
</dbReference>
<dbReference type="InterPro" id="IPR020476">
    <property type="entry name" value="Nudix_hydrolase"/>
</dbReference>
<evidence type="ECO:0000256" key="11">
    <source>
        <dbReference type="ARBA" id="ARBA00038905"/>
    </source>
</evidence>
<dbReference type="PROSITE" id="PS51462">
    <property type="entry name" value="NUDIX"/>
    <property type="match status" value="1"/>
</dbReference>
<dbReference type="OrthoDB" id="9804442at2"/>
<keyword evidence="7 12" id="KW-0378">Hydrolase</keyword>
<dbReference type="AlphaFoldDB" id="A0A291H176"/>
<dbReference type="Pfam" id="PF00293">
    <property type="entry name" value="NUDIX"/>
    <property type="match status" value="1"/>
</dbReference>
<organism evidence="14 15">
    <name type="scientific">Brachybacterium ginsengisoli</name>
    <dbReference type="NCBI Taxonomy" id="1331682"/>
    <lineage>
        <taxon>Bacteria</taxon>
        <taxon>Bacillati</taxon>
        <taxon>Actinomycetota</taxon>
        <taxon>Actinomycetes</taxon>
        <taxon>Micrococcales</taxon>
        <taxon>Dermabacteraceae</taxon>
        <taxon>Brachybacterium</taxon>
    </lineage>
</organism>
<accession>A0A291H176</accession>
<dbReference type="InterPro" id="IPR020084">
    <property type="entry name" value="NUDIX_hydrolase_CS"/>
</dbReference>
<dbReference type="Proteomes" id="UP000217889">
    <property type="component" value="Chromosome"/>
</dbReference>
<evidence type="ECO:0000256" key="6">
    <source>
        <dbReference type="ARBA" id="ARBA00022763"/>
    </source>
</evidence>
<dbReference type="InterPro" id="IPR015797">
    <property type="entry name" value="NUDIX_hydrolase-like_dom_sf"/>
</dbReference>
<evidence type="ECO:0000256" key="5">
    <source>
        <dbReference type="ARBA" id="ARBA00022723"/>
    </source>
</evidence>
<keyword evidence="6" id="KW-0227">DNA damage</keyword>
<dbReference type="GO" id="GO:0044716">
    <property type="term" value="F:8-oxo-GDP phosphatase activity"/>
    <property type="evidence" value="ECO:0007669"/>
    <property type="project" value="TreeGrafter"/>
</dbReference>
<keyword evidence="9" id="KW-0234">DNA repair</keyword>
<keyword evidence="8" id="KW-0460">Magnesium</keyword>
<dbReference type="PROSITE" id="PS00893">
    <property type="entry name" value="NUDIX_BOX"/>
    <property type="match status" value="1"/>
</dbReference>
<keyword evidence="4" id="KW-0235">DNA replication</keyword>
<reference evidence="14 15" key="1">
    <citation type="journal article" date="2014" name="Int. J. Syst. Evol. Microbiol.">
        <title>Brachybacterium ginsengisoli sp. nov., isolated from soil of a ginseng field.</title>
        <authorList>
            <person name="Hoang V.A."/>
            <person name="Kim Y.J."/>
            <person name="Nguyen N.L."/>
            <person name="Yang D.C."/>
        </authorList>
    </citation>
    <scope>NUCLEOTIDE SEQUENCE [LARGE SCALE GENOMIC DNA]</scope>
    <source>
        <strain evidence="14 15">DCY80</strain>
    </source>
</reference>
<dbReference type="EMBL" id="CP023564">
    <property type="protein sequence ID" value="ATG56238.1"/>
    <property type="molecule type" value="Genomic_DNA"/>
</dbReference>
<keyword evidence="5" id="KW-0479">Metal-binding</keyword>
<dbReference type="PANTHER" id="PTHR47707:SF1">
    <property type="entry name" value="NUDIX HYDROLASE FAMILY PROTEIN"/>
    <property type="match status" value="1"/>
</dbReference>
<dbReference type="CDD" id="cd03425">
    <property type="entry name" value="NUDIX_MutT_NudA_like"/>
    <property type="match status" value="1"/>
</dbReference>
<name>A0A291H176_9MICO</name>
<evidence type="ECO:0000256" key="8">
    <source>
        <dbReference type="ARBA" id="ARBA00022842"/>
    </source>
</evidence>
<evidence type="ECO:0000256" key="12">
    <source>
        <dbReference type="RuleBase" id="RU003476"/>
    </source>
</evidence>
<evidence type="ECO:0000256" key="10">
    <source>
        <dbReference type="ARBA" id="ARBA00035861"/>
    </source>
</evidence>
<evidence type="ECO:0000256" key="9">
    <source>
        <dbReference type="ARBA" id="ARBA00023204"/>
    </source>
</evidence>
<sequence length="135" mass="14464">MVGAIIRRGDAVFAARRNLERSAGGLWEFPGGKVEAGETPEGALARELHEELDVEVAVGSFIDQSLSTVGTVTIELSCYSVTLRGAEPTSSTDHDAMTWIPLDSLDQFEWAPGDVPIIEGLAAKLHDSALAENER</sequence>
<comment type="cofactor">
    <cofactor evidence="1">
        <name>Mg(2+)</name>
        <dbReference type="ChEBI" id="CHEBI:18420"/>
    </cofactor>
</comment>
<protein>
    <recommendedName>
        <fullName evidence="11">8-oxo-dGTP diphosphatase</fullName>
        <ecNumber evidence="11">3.6.1.55</ecNumber>
    </recommendedName>
</protein>
<evidence type="ECO:0000256" key="2">
    <source>
        <dbReference type="ARBA" id="ARBA00005582"/>
    </source>
</evidence>
<dbReference type="InterPro" id="IPR047127">
    <property type="entry name" value="MutT-like"/>
</dbReference>
<comment type="catalytic activity">
    <reaction evidence="10">
        <text>8-oxo-dGTP + H2O = 8-oxo-dGMP + diphosphate + H(+)</text>
        <dbReference type="Rhea" id="RHEA:31575"/>
        <dbReference type="ChEBI" id="CHEBI:15377"/>
        <dbReference type="ChEBI" id="CHEBI:15378"/>
        <dbReference type="ChEBI" id="CHEBI:33019"/>
        <dbReference type="ChEBI" id="CHEBI:63224"/>
        <dbReference type="ChEBI" id="CHEBI:77896"/>
        <dbReference type="EC" id="3.6.1.55"/>
    </reaction>
</comment>
<keyword evidence="15" id="KW-1185">Reference proteome</keyword>
<dbReference type="PRINTS" id="PR00502">
    <property type="entry name" value="NUDIXFAMILY"/>
</dbReference>
<dbReference type="GO" id="GO:0006260">
    <property type="term" value="P:DNA replication"/>
    <property type="evidence" value="ECO:0007669"/>
    <property type="project" value="UniProtKB-KW"/>
</dbReference>
<dbReference type="GO" id="GO:0008413">
    <property type="term" value="F:8-oxo-7,8-dihydroguanosine triphosphate pyrophosphatase activity"/>
    <property type="evidence" value="ECO:0007669"/>
    <property type="project" value="TreeGrafter"/>
</dbReference>
<evidence type="ECO:0000259" key="13">
    <source>
        <dbReference type="PROSITE" id="PS51462"/>
    </source>
</evidence>
<evidence type="ECO:0000256" key="1">
    <source>
        <dbReference type="ARBA" id="ARBA00001946"/>
    </source>
</evidence>
<dbReference type="GO" id="GO:0044715">
    <property type="term" value="F:8-oxo-dGDP phosphatase activity"/>
    <property type="evidence" value="ECO:0007669"/>
    <property type="project" value="TreeGrafter"/>
</dbReference>
<gene>
    <name evidence="14" type="ORF">CFK41_16730</name>
</gene>